<dbReference type="Proteomes" id="UP000193642">
    <property type="component" value="Unassembled WGS sequence"/>
</dbReference>
<protein>
    <recommendedName>
        <fullName evidence="3">L domain-like protein</fullName>
    </recommendedName>
</protein>
<sequence length="137" mass="15270">MNLDLSNNKMTGDIDTFMSNMGKYVSKLDLSSNLLTGSIPASLADRLSVVDENCFDDQEDRGLSLNHDCPQYSADCDFLKNAWPSAFTSVDANKCLSVDEEAFIQKKYFQLRLCDKYLKVLCCRITSSLDGKAISTL</sequence>
<gene>
    <name evidence="1" type="ORF">BCR33DRAFT_376390</name>
</gene>
<proteinExistence type="predicted"/>
<dbReference type="OrthoDB" id="2151624at2759"/>
<keyword evidence="2" id="KW-1185">Reference proteome</keyword>
<dbReference type="Pfam" id="PF00560">
    <property type="entry name" value="LRR_1"/>
    <property type="match status" value="2"/>
</dbReference>
<evidence type="ECO:0000313" key="1">
    <source>
        <dbReference type="EMBL" id="ORY39830.1"/>
    </source>
</evidence>
<accession>A0A1Y2BYI8</accession>
<dbReference type="EMBL" id="MCGO01000037">
    <property type="protein sequence ID" value="ORY39830.1"/>
    <property type="molecule type" value="Genomic_DNA"/>
</dbReference>
<evidence type="ECO:0008006" key="3">
    <source>
        <dbReference type="Google" id="ProtNLM"/>
    </source>
</evidence>
<reference evidence="1 2" key="1">
    <citation type="submission" date="2016-07" db="EMBL/GenBank/DDBJ databases">
        <title>Pervasive Adenine N6-methylation of Active Genes in Fungi.</title>
        <authorList>
            <consortium name="DOE Joint Genome Institute"/>
            <person name="Mondo S.J."/>
            <person name="Dannebaum R.O."/>
            <person name="Kuo R.C."/>
            <person name="Labutti K."/>
            <person name="Haridas S."/>
            <person name="Kuo A."/>
            <person name="Salamov A."/>
            <person name="Ahrendt S.R."/>
            <person name="Lipzen A."/>
            <person name="Sullivan W."/>
            <person name="Andreopoulos W.B."/>
            <person name="Clum A."/>
            <person name="Lindquist E."/>
            <person name="Daum C."/>
            <person name="Ramamoorthy G.K."/>
            <person name="Gryganskyi A."/>
            <person name="Culley D."/>
            <person name="Magnuson J.K."/>
            <person name="James T.Y."/>
            <person name="O'Malley M.A."/>
            <person name="Stajich J.E."/>
            <person name="Spatafora J.W."/>
            <person name="Visel A."/>
            <person name="Grigoriev I.V."/>
        </authorList>
    </citation>
    <scope>NUCLEOTIDE SEQUENCE [LARGE SCALE GENOMIC DNA]</scope>
    <source>
        <strain evidence="1 2">JEL800</strain>
    </source>
</reference>
<dbReference type="InterPro" id="IPR032675">
    <property type="entry name" value="LRR_dom_sf"/>
</dbReference>
<dbReference type="SUPFAM" id="SSF52058">
    <property type="entry name" value="L domain-like"/>
    <property type="match status" value="1"/>
</dbReference>
<name>A0A1Y2BYI8_9FUNG</name>
<dbReference type="Gene3D" id="3.80.10.10">
    <property type="entry name" value="Ribonuclease Inhibitor"/>
    <property type="match status" value="1"/>
</dbReference>
<evidence type="ECO:0000313" key="2">
    <source>
        <dbReference type="Proteomes" id="UP000193642"/>
    </source>
</evidence>
<organism evidence="1 2">
    <name type="scientific">Rhizoclosmatium globosum</name>
    <dbReference type="NCBI Taxonomy" id="329046"/>
    <lineage>
        <taxon>Eukaryota</taxon>
        <taxon>Fungi</taxon>
        <taxon>Fungi incertae sedis</taxon>
        <taxon>Chytridiomycota</taxon>
        <taxon>Chytridiomycota incertae sedis</taxon>
        <taxon>Chytridiomycetes</taxon>
        <taxon>Chytridiales</taxon>
        <taxon>Chytriomycetaceae</taxon>
        <taxon>Rhizoclosmatium</taxon>
    </lineage>
</organism>
<comment type="caution">
    <text evidence="1">The sequence shown here is derived from an EMBL/GenBank/DDBJ whole genome shotgun (WGS) entry which is preliminary data.</text>
</comment>
<dbReference type="InterPro" id="IPR001611">
    <property type="entry name" value="Leu-rich_rpt"/>
</dbReference>
<dbReference type="AlphaFoldDB" id="A0A1Y2BYI8"/>